<comment type="subcellular location">
    <subcellularLocation>
        <location evidence="1">Cell membrane</location>
        <topology evidence="1">Multi-pass membrane protein</topology>
    </subcellularLocation>
</comment>
<dbReference type="PANTHER" id="PTHR23517">
    <property type="entry name" value="RESISTANCE PROTEIN MDTM, PUTATIVE-RELATED-RELATED"/>
    <property type="match status" value="1"/>
</dbReference>
<dbReference type="GeneID" id="61385060"/>
<name>A0AAW8HUU2_PLUGE</name>
<feature type="transmembrane region" description="Helical" evidence="7">
    <location>
        <begin position="12"/>
        <end position="40"/>
    </location>
</feature>
<dbReference type="Gene3D" id="1.20.1250.20">
    <property type="entry name" value="MFS general substrate transporter like domains"/>
    <property type="match status" value="1"/>
</dbReference>
<keyword evidence="6 7" id="KW-0472">Membrane</keyword>
<gene>
    <name evidence="9" type="ORF">RBJ30_17925</name>
</gene>
<feature type="transmembrane region" description="Helical" evidence="7">
    <location>
        <begin position="339"/>
        <end position="359"/>
    </location>
</feature>
<protein>
    <submittedName>
        <fullName evidence="9">MFS transporter</fullName>
    </submittedName>
</protein>
<dbReference type="GO" id="GO:0005886">
    <property type="term" value="C:plasma membrane"/>
    <property type="evidence" value="ECO:0007669"/>
    <property type="project" value="UniProtKB-SubCell"/>
</dbReference>
<evidence type="ECO:0000256" key="2">
    <source>
        <dbReference type="ARBA" id="ARBA00022448"/>
    </source>
</evidence>
<dbReference type="RefSeq" id="WP_225823398.1">
    <property type="nucleotide sequence ID" value="NZ_CBCSIS010000013.1"/>
</dbReference>
<evidence type="ECO:0000259" key="8">
    <source>
        <dbReference type="PROSITE" id="PS50850"/>
    </source>
</evidence>
<feature type="transmembrane region" description="Helical" evidence="7">
    <location>
        <begin position="371"/>
        <end position="392"/>
    </location>
</feature>
<feature type="transmembrane region" description="Helical" evidence="7">
    <location>
        <begin position="281"/>
        <end position="298"/>
    </location>
</feature>
<dbReference type="InterPro" id="IPR011701">
    <property type="entry name" value="MFS"/>
</dbReference>
<feature type="transmembrane region" description="Helical" evidence="7">
    <location>
        <begin position="251"/>
        <end position="269"/>
    </location>
</feature>
<keyword evidence="3" id="KW-1003">Cell membrane</keyword>
<feature type="transmembrane region" description="Helical" evidence="7">
    <location>
        <begin position="171"/>
        <end position="189"/>
    </location>
</feature>
<accession>A0AAW8HUU2</accession>
<feature type="domain" description="Major facilitator superfamily (MFS) profile" evidence="8">
    <location>
        <begin position="15"/>
        <end position="396"/>
    </location>
</feature>
<evidence type="ECO:0000256" key="7">
    <source>
        <dbReference type="SAM" id="Phobius"/>
    </source>
</evidence>
<feature type="transmembrane region" description="Helical" evidence="7">
    <location>
        <begin position="304"/>
        <end position="327"/>
    </location>
</feature>
<evidence type="ECO:0000256" key="3">
    <source>
        <dbReference type="ARBA" id="ARBA00022475"/>
    </source>
</evidence>
<dbReference type="GO" id="GO:0022857">
    <property type="term" value="F:transmembrane transporter activity"/>
    <property type="evidence" value="ECO:0007669"/>
    <property type="project" value="InterPro"/>
</dbReference>
<dbReference type="InterPro" id="IPR036259">
    <property type="entry name" value="MFS_trans_sf"/>
</dbReference>
<sequence>MQKVSAVPQQAGAVQAILLMLAALLPIMGTLTMIPVMPLLFQHFSSQAYSRWLVPMIITLPSVSMALLAPFAGMAGDRWSRRRLLIIATGAYAAFGLLPMMLESLHAILWARLMMGIADAFILTAANSLIGDYFVGEARSRWLAIQSGAGAVMSTLVILCAGLLGDFGWSGPIYLYALAIPVFFGLCFFTREPATYRTQAENVQEASGPFPRQRMAGICAITLVSAILYFIEPLQISQVFNQLGIRSSSHIGIATAVAGIGVPLGALLFRRLSKLWPARQLLVFYLVFGFGLLFIAVARNPFSGVLAAFVAQIGNGLLIPLMLAWVIRAIPAGHRATGMGIWHTFFFLGMFISPLLVTGMNTVTGNLQSTLLLFSILTMAIAAGIFLVFNLANIKKVQAH</sequence>
<feature type="transmembrane region" description="Helical" evidence="7">
    <location>
        <begin position="142"/>
        <end position="165"/>
    </location>
</feature>
<evidence type="ECO:0000256" key="4">
    <source>
        <dbReference type="ARBA" id="ARBA00022692"/>
    </source>
</evidence>
<feature type="transmembrane region" description="Helical" evidence="7">
    <location>
        <begin position="108"/>
        <end position="130"/>
    </location>
</feature>
<dbReference type="AlphaFoldDB" id="A0AAW8HUU2"/>
<keyword evidence="5 7" id="KW-1133">Transmembrane helix</keyword>
<comment type="caution">
    <text evidence="9">The sequence shown here is derived from an EMBL/GenBank/DDBJ whole genome shotgun (WGS) entry which is preliminary data.</text>
</comment>
<dbReference type="Pfam" id="PF07690">
    <property type="entry name" value="MFS_1"/>
    <property type="match status" value="1"/>
</dbReference>
<dbReference type="PROSITE" id="PS50850">
    <property type="entry name" value="MFS"/>
    <property type="match status" value="1"/>
</dbReference>
<dbReference type="EMBL" id="JAVDNV010000013">
    <property type="protein sequence ID" value="MDQ2310964.1"/>
    <property type="molecule type" value="Genomic_DNA"/>
</dbReference>
<evidence type="ECO:0000313" key="9">
    <source>
        <dbReference type="EMBL" id="MDQ2310964.1"/>
    </source>
</evidence>
<evidence type="ECO:0000313" key="10">
    <source>
        <dbReference type="Proteomes" id="UP001236270"/>
    </source>
</evidence>
<dbReference type="InterPro" id="IPR050171">
    <property type="entry name" value="MFS_Transporters"/>
</dbReference>
<dbReference type="Proteomes" id="UP001236270">
    <property type="component" value="Unassembled WGS sequence"/>
</dbReference>
<feature type="transmembrane region" description="Helical" evidence="7">
    <location>
        <begin position="215"/>
        <end position="231"/>
    </location>
</feature>
<keyword evidence="2" id="KW-0813">Transport</keyword>
<feature type="transmembrane region" description="Helical" evidence="7">
    <location>
        <begin position="52"/>
        <end position="72"/>
    </location>
</feature>
<dbReference type="SUPFAM" id="SSF103473">
    <property type="entry name" value="MFS general substrate transporter"/>
    <property type="match status" value="1"/>
</dbReference>
<evidence type="ECO:0000256" key="1">
    <source>
        <dbReference type="ARBA" id="ARBA00004651"/>
    </source>
</evidence>
<organism evidence="9 10">
    <name type="scientific">Pluralibacter gergoviae</name>
    <name type="common">Enterobacter gergoviae</name>
    <dbReference type="NCBI Taxonomy" id="61647"/>
    <lineage>
        <taxon>Bacteria</taxon>
        <taxon>Pseudomonadati</taxon>
        <taxon>Pseudomonadota</taxon>
        <taxon>Gammaproteobacteria</taxon>
        <taxon>Enterobacterales</taxon>
        <taxon>Enterobacteriaceae</taxon>
        <taxon>Pluralibacter</taxon>
    </lineage>
</organism>
<reference evidence="9" key="1">
    <citation type="submission" date="2023-08" db="EMBL/GenBank/DDBJ databases">
        <title>WGS of pathogenic bacterial species, Los Angeles County Public Health Laboratories.</title>
        <authorList>
            <person name="Garrigues J.M."/>
            <person name="Green N.M."/>
        </authorList>
    </citation>
    <scope>NUCLEOTIDE SEQUENCE</scope>
    <source>
        <strain evidence="9">LACPHL-BACT-2023-00068</strain>
    </source>
</reference>
<dbReference type="CDD" id="cd17473">
    <property type="entry name" value="MFS_arabinose_efflux_permease_like"/>
    <property type="match status" value="1"/>
</dbReference>
<feature type="transmembrane region" description="Helical" evidence="7">
    <location>
        <begin position="84"/>
        <end position="102"/>
    </location>
</feature>
<proteinExistence type="predicted"/>
<evidence type="ECO:0000256" key="6">
    <source>
        <dbReference type="ARBA" id="ARBA00023136"/>
    </source>
</evidence>
<keyword evidence="4 7" id="KW-0812">Transmembrane</keyword>
<dbReference type="InterPro" id="IPR020846">
    <property type="entry name" value="MFS_dom"/>
</dbReference>
<evidence type="ECO:0000256" key="5">
    <source>
        <dbReference type="ARBA" id="ARBA00022989"/>
    </source>
</evidence>